<feature type="transmembrane region" description="Helical" evidence="8">
    <location>
        <begin position="20"/>
        <end position="42"/>
    </location>
</feature>
<evidence type="ECO:0000256" key="1">
    <source>
        <dbReference type="ARBA" id="ARBA00000085"/>
    </source>
</evidence>
<evidence type="ECO:0000256" key="2">
    <source>
        <dbReference type="ARBA" id="ARBA00012438"/>
    </source>
</evidence>
<organism evidence="10 11">
    <name type="scientific">Sphingomonas kyeonggiensis</name>
    <dbReference type="NCBI Taxonomy" id="1268553"/>
    <lineage>
        <taxon>Bacteria</taxon>
        <taxon>Pseudomonadati</taxon>
        <taxon>Pseudomonadota</taxon>
        <taxon>Alphaproteobacteria</taxon>
        <taxon>Sphingomonadales</taxon>
        <taxon>Sphingomonadaceae</taxon>
        <taxon>Sphingomonas</taxon>
    </lineage>
</organism>
<feature type="domain" description="Histidine kinase" evidence="9">
    <location>
        <begin position="250"/>
        <end position="338"/>
    </location>
</feature>
<evidence type="ECO:0000256" key="8">
    <source>
        <dbReference type="SAM" id="Phobius"/>
    </source>
</evidence>
<sequence length="338" mass="36749">MGRLGETDLADRLSPSGRGTWIVQLVFALLITGLTIALRAVIDSFAPAAGPFALGFPAILVATLFGRWQAGLVTCVLTLLYNWYFVLPTQHSFLLKTADDGARLVLATINYVAVLVIAELFRRAVRRATAERDRELAERDLFLEEFDHRVKNNFTLVAALLDMQRRRAKDGETAEALSSALSRVESIARAHRHLYRGGAASRGEVDMATYLEELCAALAEALFLRGAITLDCFCDHGAIPRDRAVSIGLIVNELVTNAAKHAFAGRESGRIEVRFEAASSGWTLVVRDDGVGMPEIPKARKDGGLGQKLIDGFVRQARGKASVETGDEGTKVTVVLEA</sequence>
<dbReference type="GO" id="GO:0005524">
    <property type="term" value="F:ATP binding"/>
    <property type="evidence" value="ECO:0007669"/>
    <property type="project" value="UniProtKB-KW"/>
</dbReference>
<keyword evidence="11" id="KW-1185">Reference proteome</keyword>
<keyword evidence="4" id="KW-0808">Transferase</keyword>
<keyword evidence="8" id="KW-1133">Transmembrane helix</keyword>
<evidence type="ECO:0000256" key="6">
    <source>
        <dbReference type="ARBA" id="ARBA00022777"/>
    </source>
</evidence>
<keyword evidence="3" id="KW-0597">Phosphoprotein</keyword>
<feature type="transmembrane region" description="Helical" evidence="8">
    <location>
        <begin position="54"/>
        <end position="81"/>
    </location>
</feature>
<dbReference type="InterPro" id="IPR036890">
    <property type="entry name" value="HATPase_C_sf"/>
</dbReference>
<evidence type="ECO:0000313" key="11">
    <source>
        <dbReference type="Proteomes" id="UP000557392"/>
    </source>
</evidence>
<keyword evidence="8" id="KW-0472">Membrane</keyword>
<reference evidence="10 11" key="1">
    <citation type="submission" date="2020-08" db="EMBL/GenBank/DDBJ databases">
        <title>Genomic Encyclopedia of Type Strains, Phase IV (KMG-IV): sequencing the most valuable type-strain genomes for metagenomic binning, comparative biology and taxonomic classification.</title>
        <authorList>
            <person name="Goeker M."/>
        </authorList>
    </citation>
    <scope>NUCLEOTIDE SEQUENCE [LARGE SCALE GENOMIC DNA]</scope>
    <source>
        <strain evidence="10 11">DSM 101806</strain>
    </source>
</reference>
<dbReference type="InterPro" id="IPR005467">
    <property type="entry name" value="His_kinase_dom"/>
</dbReference>
<dbReference type="PANTHER" id="PTHR41523">
    <property type="entry name" value="TWO-COMPONENT SYSTEM SENSOR PROTEIN"/>
    <property type="match status" value="1"/>
</dbReference>
<dbReference type="SMART" id="SM00387">
    <property type="entry name" value="HATPase_c"/>
    <property type="match status" value="1"/>
</dbReference>
<evidence type="ECO:0000259" key="9">
    <source>
        <dbReference type="PROSITE" id="PS50109"/>
    </source>
</evidence>
<dbReference type="Gene3D" id="3.30.565.10">
    <property type="entry name" value="Histidine kinase-like ATPase, C-terminal domain"/>
    <property type="match status" value="1"/>
</dbReference>
<evidence type="ECO:0000256" key="5">
    <source>
        <dbReference type="ARBA" id="ARBA00022741"/>
    </source>
</evidence>
<dbReference type="InterPro" id="IPR003594">
    <property type="entry name" value="HATPase_dom"/>
</dbReference>
<dbReference type="RefSeq" id="WP_183999587.1">
    <property type="nucleotide sequence ID" value="NZ_JACIEH010000003.1"/>
</dbReference>
<dbReference type="EC" id="2.7.13.3" evidence="2"/>
<dbReference type="AlphaFoldDB" id="A0A7W6JXG8"/>
<evidence type="ECO:0000256" key="4">
    <source>
        <dbReference type="ARBA" id="ARBA00022679"/>
    </source>
</evidence>
<accession>A0A7W6JXG8</accession>
<proteinExistence type="predicted"/>
<dbReference type="EMBL" id="JACIEH010000003">
    <property type="protein sequence ID" value="MBB4100277.1"/>
    <property type="molecule type" value="Genomic_DNA"/>
</dbReference>
<dbReference type="Proteomes" id="UP000557392">
    <property type="component" value="Unassembled WGS sequence"/>
</dbReference>
<evidence type="ECO:0000256" key="3">
    <source>
        <dbReference type="ARBA" id="ARBA00022553"/>
    </source>
</evidence>
<protein>
    <recommendedName>
        <fullName evidence="2">histidine kinase</fullName>
        <ecNumber evidence="2">2.7.13.3</ecNumber>
    </recommendedName>
</protein>
<dbReference type="SUPFAM" id="SSF55874">
    <property type="entry name" value="ATPase domain of HSP90 chaperone/DNA topoisomerase II/histidine kinase"/>
    <property type="match status" value="1"/>
</dbReference>
<dbReference type="Pfam" id="PF13581">
    <property type="entry name" value="HATPase_c_2"/>
    <property type="match status" value="1"/>
</dbReference>
<keyword evidence="7" id="KW-0067">ATP-binding</keyword>
<keyword evidence="8" id="KW-0812">Transmembrane</keyword>
<feature type="transmembrane region" description="Helical" evidence="8">
    <location>
        <begin position="101"/>
        <end position="121"/>
    </location>
</feature>
<gene>
    <name evidence="10" type="ORF">GGR46_003849</name>
</gene>
<evidence type="ECO:0000256" key="7">
    <source>
        <dbReference type="ARBA" id="ARBA00022840"/>
    </source>
</evidence>
<dbReference type="Pfam" id="PF07568">
    <property type="entry name" value="HisKA_2"/>
    <property type="match status" value="1"/>
</dbReference>
<keyword evidence="5" id="KW-0547">Nucleotide-binding</keyword>
<comment type="catalytic activity">
    <reaction evidence="1">
        <text>ATP + protein L-histidine = ADP + protein N-phospho-L-histidine.</text>
        <dbReference type="EC" id="2.7.13.3"/>
    </reaction>
</comment>
<comment type="caution">
    <text evidence="10">The sequence shown here is derived from an EMBL/GenBank/DDBJ whole genome shotgun (WGS) entry which is preliminary data.</text>
</comment>
<dbReference type="PANTHER" id="PTHR41523:SF8">
    <property type="entry name" value="ETHYLENE RESPONSE SENSOR PROTEIN"/>
    <property type="match status" value="1"/>
</dbReference>
<dbReference type="InterPro" id="IPR025201">
    <property type="entry name" value="KdpD_TM"/>
</dbReference>
<evidence type="ECO:0000313" key="10">
    <source>
        <dbReference type="EMBL" id="MBB4100277.1"/>
    </source>
</evidence>
<dbReference type="InterPro" id="IPR011495">
    <property type="entry name" value="Sig_transdc_His_kin_sub2_dim/P"/>
</dbReference>
<dbReference type="GO" id="GO:0004673">
    <property type="term" value="F:protein histidine kinase activity"/>
    <property type="evidence" value="ECO:0007669"/>
    <property type="project" value="UniProtKB-EC"/>
</dbReference>
<dbReference type="PROSITE" id="PS50109">
    <property type="entry name" value="HIS_KIN"/>
    <property type="match status" value="1"/>
</dbReference>
<keyword evidence="6 10" id="KW-0418">Kinase</keyword>
<dbReference type="Gene3D" id="3.30.450.20">
    <property type="entry name" value="PAS domain"/>
    <property type="match status" value="1"/>
</dbReference>
<dbReference type="Pfam" id="PF13493">
    <property type="entry name" value="DUF4118"/>
    <property type="match status" value="1"/>
</dbReference>
<name>A0A7W6JXG8_9SPHN</name>